<proteinExistence type="predicted"/>
<dbReference type="PANTHER" id="PTHR33168">
    <property type="entry name" value="STRESS INDUCED PROTEIN-RELATED"/>
    <property type="match status" value="1"/>
</dbReference>
<dbReference type="Proteomes" id="UP000467841">
    <property type="component" value="Unassembled WGS sequence"/>
</dbReference>
<evidence type="ECO:0000313" key="2">
    <source>
        <dbReference type="Proteomes" id="UP000467841"/>
    </source>
</evidence>
<protein>
    <submittedName>
        <fullName evidence="1">Uncharacterized protein</fullName>
    </submittedName>
</protein>
<dbReference type="AlphaFoldDB" id="A0A6D2L0L0"/>
<evidence type="ECO:0000313" key="1">
    <source>
        <dbReference type="EMBL" id="CAA7057964.1"/>
    </source>
</evidence>
<dbReference type="EMBL" id="CACVBM020001717">
    <property type="protein sequence ID" value="CAA7057964.1"/>
    <property type="molecule type" value="Genomic_DNA"/>
</dbReference>
<accession>A0A6D2L0L0</accession>
<organism evidence="1 2">
    <name type="scientific">Microthlaspi erraticum</name>
    <dbReference type="NCBI Taxonomy" id="1685480"/>
    <lineage>
        <taxon>Eukaryota</taxon>
        <taxon>Viridiplantae</taxon>
        <taxon>Streptophyta</taxon>
        <taxon>Embryophyta</taxon>
        <taxon>Tracheophyta</taxon>
        <taxon>Spermatophyta</taxon>
        <taxon>Magnoliopsida</taxon>
        <taxon>eudicotyledons</taxon>
        <taxon>Gunneridae</taxon>
        <taxon>Pentapetalae</taxon>
        <taxon>rosids</taxon>
        <taxon>malvids</taxon>
        <taxon>Brassicales</taxon>
        <taxon>Brassicaceae</taxon>
        <taxon>Coluteocarpeae</taxon>
        <taxon>Microthlaspi</taxon>
    </lineage>
</organism>
<keyword evidence="2" id="KW-1185">Reference proteome</keyword>
<dbReference type="OrthoDB" id="1105386at2759"/>
<sequence length="110" mass="13060">MELCGSGINKEHQLRSKTCGYNRIKDLSEDVLRSKKISRWTMMWRKIMMMMKQKKKYQTLDHHVRYDPFTYSQNFENDGTIAYHDDPDVSSKSFSARFVVSSKVFNVNHT</sequence>
<name>A0A6D2L0L0_9BRAS</name>
<gene>
    <name evidence="1" type="ORF">MERR_LOCUS45200</name>
</gene>
<comment type="caution">
    <text evidence="1">The sequence shown here is derived from an EMBL/GenBank/DDBJ whole genome shotgun (WGS) entry which is preliminary data.</text>
</comment>
<reference evidence="1" key="1">
    <citation type="submission" date="2020-01" db="EMBL/GenBank/DDBJ databases">
        <authorList>
            <person name="Mishra B."/>
        </authorList>
    </citation>
    <scope>NUCLEOTIDE SEQUENCE [LARGE SCALE GENOMIC DNA]</scope>
</reference>